<dbReference type="InterPro" id="IPR000943">
    <property type="entry name" value="RNA_pol_sigma70"/>
</dbReference>
<dbReference type="PANTHER" id="PTHR30603:SF50">
    <property type="entry name" value="RNA POLYMERASE SIGMA-70 LIKE DOMAIN, RNA POLYMERASE SIGMA-B_F_G TYPE-RELATED"/>
    <property type="match status" value="1"/>
</dbReference>
<dbReference type="InterPro" id="IPR014284">
    <property type="entry name" value="RNA_pol_sigma-70_dom"/>
</dbReference>
<protein>
    <submittedName>
        <fullName evidence="3">RNA polymerase sigma factor sigF chloroplastic-like</fullName>
    </submittedName>
</protein>
<evidence type="ECO:0000259" key="2">
    <source>
        <dbReference type="PROSITE" id="PS00716"/>
    </source>
</evidence>
<keyword evidence="4" id="KW-1185">Reference proteome</keyword>
<dbReference type="InterPro" id="IPR007624">
    <property type="entry name" value="RNA_pol_sigma70_r3"/>
</dbReference>
<dbReference type="InterPro" id="IPR036388">
    <property type="entry name" value="WH-like_DNA-bd_sf"/>
</dbReference>
<dbReference type="PRINTS" id="PR00046">
    <property type="entry name" value="SIGMA70FCT"/>
</dbReference>
<dbReference type="EMBL" id="LXQA010001711">
    <property type="protein sequence ID" value="MCH80972.1"/>
    <property type="molecule type" value="Genomic_DNA"/>
</dbReference>
<proteinExistence type="inferred from homology"/>
<dbReference type="NCBIfam" id="TIGR02937">
    <property type="entry name" value="sigma70-ECF"/>
    <property type="match status" value="1"/>
</dbReference>
<dbReference type="AlphaFoldDB" id="A0A392M0W6"/>
<dbReference type="InterPro" id="IPR050239">
    <property type="entry name" value="Sigma-70_RNA_pol_init_factors"/>
</dbReference>
<sequence>MEEGNLNPTKEELARRVGMTAGKVESLLFVARTPISMQKTVGAETDTILQEITADTAIESPNMSVSKQLMRRHVLNVLNKLRPKERRIIRLRFGFEDGAERSLSEIGEIFGLSRERVRQLENRALYKLKKCLVNQGLDAYADTLI</sequence>
<dbReference type="Pfam" id="PF04545">
    <property type="entry name" value="Sigma70_r4"/>
    <property type="match status" value="1"/>
</dbReference>
<evidence type="ECO:0000256" key="1">
    <source>
        <dbReference type="ARBA" id="ARBA00007788"/>
    </source>
</evidence>
<dbReference type="Proteomes" id="UP000265520">
    <property type="component" value="Unassembled WGS sequence"/>
</dbReference>
<organism evidence="3 4">
    <name type="scientific">Trifolium medium</name>
    <dbReference type="NCBI Taxonomy" id="97028"/>
    <lineage>
        <taxon>Eukaryota</taxon>
        <taxon>Viridiplantae</taxon>
        <taxon>Streptophyta</taxon>
        <taxon>Embryophyta</taxon>
        <taxon>Tracheophyta</taxon>
        <taxon>Spermatophyta</taxon>
        <taxon>Magnoliopsida</taxon>
        <taxon>eudicotyledons</taxon>
        <taxon>Gunneridae</taxon>
        <taxon>Pentapetalae</taxon>
        <taxon>rosids</taxon>
        <taxon>fabids</taxon>
        <taxon>Fabales</taxon>
        <taxon>Fabaceae</taxon>
        <taxon>Papilionoideae</taxon>
        <taxon>50 kb inversion clade</taxon>
        <taxon>NPAAA clade</taxon>
        <taxon>Hologalegina</taxon>
        <taxon>IRL clade</taxon>
        <taxon>Trifolieae</taxon>
        <taxon>Trifolium</taxon>
    </lineage>
</organism>
<dbReference type="PROSITE" id="PS00716">
    <property type="entry name" value="SIGMA70_2"/>
    <property type="match status" value="1"/>
</dbReference>
<dbReference type="GO" id="GO:0016987">
    <property type="term" value="F:sigma factor activity"/>
    <property type="evidence" value="ECO:0007669"/>
    <property type="project" value="UniProtKB-ARBA"/>
</dbReference>
<dbReference type="Gene3D" id="1.10.10.10">
    <property type="entry name" value="Winged helix-like DNA-binding domain superfamily/Winged helix DNA-binding domain"/>
    <property type="match status" value="2"/>
</dbReference>
<accession>A0A392M0W6</accession>
<dbReference type="Pfam" id="PF04539">
    <property type="entry name" value="Sigma70_r3"/>
    <property type="match status" value="1"/>
</dbReference>
<reference evidence="3 4" key="1">
    <citation type="journal article" date="2018" name="Front. Plant Sci.">
        <title>Red Clover (Trifolium pratense) and Zigzag Clover (T. medium) - A Picture of Genomic Similarities and Differences.</title>
        <authorList>
            <person name="Dluhosova J."/>
            <person name="Istvanek J."/>
            <person name="Nedelnik J."/>
            <person name="Repkova J."/>
        </authorList>
    </citation>
    <scope>NUCLEOTIDE SEQUENCE [LARGE SCALE GENOMIC DNA]</scope>
    <source>
        <strain evidence="4">cv. 10/8</strain>
        <tissue evidence="3">Leaf</tissue>
    </source>
</reference>
<evidence type="ECO:0000313" key="3">
    <source>
        <dbReference type="EMBL" id="MCH80972.1"/>
    </source>
</evidence>
<dbReference type="InterPro" id="IPR007630">
    <property type="entry name" value="RNA_pol_sigma70_r4"/>
</dbReference>
<feature type="domain" description="RNA polymerase sigma-70" evidence="2">
    <location>
        <begin position="102"/>
        <end position="128"/>
    </location>
</feature>
<dbReference type="InterPro" id="IPR013324">
    <property type="entry name" value="RNA_pol_sigma_r3/r4-like"/>
</dbReference>
<gene>
    <name evidence="3" type="ORF">A2U01_0001750</name>
</gene>
<comment type="caution">
    <text evidence="3">The sequence shown here is derived from an EMBL/GenBank/DDBJ whole genome shotgun (WGS) entry which is preliminary data.</text>
</comment>
<evidence type="ECO:0000313" key="4">
    <source>
        <dbReference type="Proteomes" id="UP000265520"/>
    </source>
</evidence>
<dbReference type="SUPFAM" id="SSF88659">
    <property type="entry name" value="Sigma3 and sigma4 domains of RNA polymerase sigma factors"/>
    <property type="match status" value="2"/>
</dbReference>
<dbReference type="CDD" id="cd06171">
    <property type="entry name" value="Sigma70_r4"/>
    <property type="match status" value="1"/>
</dbReference>
<dbReference type="GO" id="GO:0071482">
    <property type="term" value="P:cellular response to light stimulus"/>
    <property type="evidence" value="ECO:0007669"/>
    <property type="project" value="UniProtKB-ARBA"/>
</dbReference>
<dbReference type="GO" id="GO:0006352">
    <property type="term" value="P:DNA-templated transcription initiation"/>
    <property type="evidence" value="ECO:0007669"/>
    <property type="project" value="InterPro"/>
</dbReference>
<comment type="similarity">
    <text evidence="1">Belongs to the sigma-70 factor family.</text>
</comment>
<name>A0A392M0W6_9FABA</name>
<dbReference type="PANTHER" id="PTHR30603">
    <property type="entry name" value="RNA POLYMERASE SIGMA FACTOR RPO"/>
    <property type="match status" value="1"/>
</dbReference>